<evidence type="ECO:0000313" key="1">
    <source>
        <dbReference type="EMBL" id="EDX71941.1"/>
    </source>
</evidence>
<gene>
    <name evidence="1" type="ORF">MC7420_5085</name>
</gene>
<dbReference type="Gene3D" id="3.40.50.300">
    <property type="entry name" value="P-loop containing nucleotide triphosphate hydrolases"/>
    <property type="match status" value="1"/>
</dbReference>
<reference evidence="1 2" key="1">
    <citation type="submission" date="2008-07" db="EMBL/GenBank/DDBJ databases">
        <authorList>
            <person name="Tandeau de Marsac N."/>
            <person name="Ferriera S."/>
            <person name="Johnson J."/>
            <person name="Kravitz S."/>
            <person name="Beeson K."/>
            <person name="Sutton G."/>
            <person name="Rogers Y.-H."/>
            <person name="Friedman R."/>
            <person name="Frazier M."/>
            <person name="Venter J.C."/>
        </authorList>
    </citation>
    <scope>NUCLEOTIDE SEQUENCE [LARGE SCALE GENOMIC DNA]</scope>
    <source>
        <strain evidence="1 2">PCC 7420</strain>
    </source>
</reference>
<dbReference type="EMBL" id="DS989868">
    <property type="protein sequence ID" value="EDX71941.1"/>
    <property type="molecule type" value="Genomic_DNA"/>
</dbReference>
<evidence type="ECO:0008006" key="3">
    <source>
        <dbReference type="Google" id="ProtNLM"/>
    </source>
</evidence>
<dbReference type="InterPro" id="IPR027417">
    <property type="entry name" value="P-loop_NTPase"/>
</dbReference>
<proteinExistence type="predicted"/>
<evidence type="ECO:0000313" key="2">
    <source>
        <dbReference type="Proteomes" id="UP000003835"/>
    </source>
</evidence>
<sequence length="328" mass="37821">MKHKAMESNYILIVGQGRSGTNWLLDLLDLSPHTHCRNELDKLKDSSLAQLPSPTVRHPLDDSFPSEWDQAVASASLSMGDRDRIGTRRKSHIYEPVRRLGGGLILGKRGGRQFLSSVFPRLGQPEWLVPWWFAHPDALKQALTVLKINMAPAWADWVLRNRPDVLVIHIVRHPGGFLNSMSRRYWADQDITVVKQDNRERLREIVKHEPEWAERFGEIDAMSVEESELWYWRYASETIHTTGEGRPNYVQLVYEDLVANPIEVAKHVYEKCHLPWTKDIEAEIAESASSSNAIATAWYKKLEPEQIELVQRILDSSLMSQWWDNQSP</sequence>
<dbReference type="OrthoDB" id="7861019at2"/>
<keyword evidence="2" id="KW-1185">Reference proteome</keyword>
<dbReference type="Pfam" id="PF13469">
    <property type="entry name" value="Sulfotransfer_3"/>
    <property type="match status" value="1"/>
</dbReference>
<accession>B4W1L7</accession>
<protein>
    <recommendedName>
        <fullName evidence="3">Sulfotransferase domain superfamily</fullName>
    </recommendedName>
</protein>
<organism evidence="1 2">
    <name type="scientific">Coleofasciculus chthonoplastes PCC 7420</name>
    <dbReference type="NCBI Taxonomy" id="118168"/>
    <lineage>
        <taxon>Bacteria</taxon>
        <taxon>Bacillati</taxon>
        <taxon>Cyanobacteriota</taxon>
        <taxon>Cyanophyceae</taxon>
        <taxon>Coleofasciculales</taxon>
        <taxon>Coleofasciculaceae</taxon>
        <taxon>Coleofasciculus</taxon>
    </lineage>
</organism>
<dbReference type="AlphaFoldDB" id="B4W1L7"/>
<dbReference type="Proteomes" id="UP000003835">
    <property type="component" value="Unassembled WGS sequence"/>
</dbReference>
<dbReference type="HOGENOM" id="CLU_846915_0_0_3"/>
<dbReference type="SUPFAM" id="SSF52540">
    <property type="entry name" value="P-loop containing nucleoside triphosphate hydrolases"/>
    <property type="match status" value="1"/>
</dbReference>
<dbReference type="eggNOG" id="ENOG5032R1I">
    <property type="taxonomic scope" value="Bacteria"/>
</dbReference>
<dbReference type="STRING" id="118168.MC7420_5085"/>
<name>B4W1L7_9CYAN</name>